<feature type="non-terminal residue" evidence="1">
    <location>
        <position position="100"/>
    </location>
</feature>
<gene>
    <name evidence="1" type="ORF">S03H2_71245</name>
</gene>
<reference evidence="1" key="1">
    <citation type="journal article" date="2014" name="Front. Microbiol.">
        <title>High frequency of phylogenetically diverse reductive dehalogenase-homologous genes in deep subseafloor sedimentary metagenomes.</title>
        <authorList>
            <person name="Kawai M."/>
            <person name="Futagami T."/>
            <person name="Toyoda A."/>
            <person name="Takaki Y."/>
            <person name="Nishi S."/>
            <person name="Hori S."/>
            <person name="Arai W."/>
            <person name="Tsubouchi T."/>
            <person name="Morono Y."/>
            <person name="Uchiyama I."/>
            <person name="Ito T."/>
            <person name="Fujiyama A."/>
            <person name="Inagaki F."/>
            <person name="Takami H."/>
        </authorList>
    </citation>
    <scope>NUCLEOTIDE SEQUENCE</scope>
    <source>
        <strain evidence="1">Expedition CK06-06</strain>
    </source>
</reference>
<protein>
    <submittedName>
        <fullName evidence="1">Uncharacterized protein</fullName>
    </submittedName>
</protein>
<evidence type="ECO:0000313" key="1">
    <source>
        <dbReference type="EMBL" id="GAI00612.1"/>
    </source>
</evidence>
<organism evidence="1">
    <name type="scientific">marine sediment metagenome</name>
    <dbReference type="NCBI Taxonomy" id="412755"/>
    <lineage>
        <taxon>unclassified sequences</taxon>
        <taxon>metagenomes</taxon>
        <taxon>ecological metagenomes</taxon>
    </lineage>
</organism>
<accession>X1K0S6</accession>
<proteinExistence type="predicted"/>
<comment type="caution">
    <text evidence="1">The sequence shown here is derived from an EMBL/GenBank/DDBJ whole genome shotgun (WGS) entry which is preliminary data.</text>
</comment>
<feature type="non-terminal residue" evidence="1">
    <location>
        <position position="1"/>
    </location>
</feature>
<dbReference type="AlphaFoldDB" id="X1K0S6"/>
<name>X1K0S6_9ZZZZ</name>
<sequence length="100" mass="11674">PRVRDPVTKYILEDAGEDPEATRRWPLKGNPEEVTLAEFVNEAFPKINDSLKGYIDRMKKTYEGYIGSHCLHESLYDSLLLWEGHNPYTYDFYQRDSGES</sequence>
<dbReference type="EMBL" id="BARU01047605">
    <property type="protein sequence ID" value="GAI00612.1"/>
    <property type="molecule type" value="Genomic_DNA"/>
</dbReference>